<dbReference type="Pfam" id="PF08240">
    <property type="entry name" value="ADH_N"/>
    <property type="match status" value="1"/>
</dbReference>
<dbReference type="PANTHER" id="PTHR45348">
    <property type="entry name" value="HYPOTHETICAL OXIDOREDUCTASE (EUROFUNG)"/>
    <property type="match status" value="1"/>
</dbReference>
<evidence type="ECO:0000313" key="3">
    <source>
        <dbReference type="Proteomes" id="UP000053593"/>
    </source>
</evidence>
<dbReference type="Pfam" id="PF00107">
    <property type="entry name" value="ADH_zinc_N"/>
    <property type="match status" value="1"/>
</dbReference>
<feature type="domain" description="Enoyl reductase (ER)" evidence="1">
    <location>
        <begin position="11"/>
        <end position="341"/>
    </location>
</feature>
<name>A0A0D0BSJ8_9AGAR</name>
<dbReference type="InterPro" id="IPR013149">
    <property type="entry name" value="ADH-like_C"/>
</dbReference>
<protein>
    <recommendedName>
        <fullName evidence="1">Enoyl reductase (ER) domain-containing protein</fullName>
    </recommendedName>
</protein>
<dbReference type="PANTHER" id="PTHR45348:SF2">
    <property type="entry name" value="ZINC-TYPE ALCOHOL DEHYDROGENASE-LIKE PROTEIN C2E1P3.01"/>
    <property type="match status" value="1"/>
</dbReference>
<dbReference type="InterPro" id="IPR036291">
    <property type="entry name" value="NAD(P)-bd_dom_sf"/>
</dbReference>
<dbReference type="Gene3D" id="3.90.180.10">
    <property type="entry name" value="Medium-chain alcohol dehydrogenases, catalytic domain"/>
    <property type="match status" value="1"/>
</dbReference>
<accession>A0A0D0BSJ8</accession>
<dbReference type="EMBL" id="KN834786">
    <property type="protein sequence ID" value="KIK58336.1"/>
    <property type="molecule type" value="Genomic_DNA"/>
</dbReference>
<proteinExistence type="predicted"/>
<dbReference type="SUPFAM" id="SSF50129">
    <property type="entry name" value="GroES-like"/>
    <property type="match status" value="1"/>
</dbReference>
<evidence type="ECO:0000313" key="2">
    <source>
        <dbReference type="EMBL" id="KIK58336.1"/>
    </source>
</evidence>
<reference evidence="2 3" key="1">
    <citation type="submission" date="2014-04" db="EMBL/GenBank/DDBJ databases">
        <title>Evolutionary Origins and Diversification of the Mycorrhizal Mutualists.</title>
        <authorList>
            <consortium name="DOE Joint Genome Institute"/>
            <consortium name="Mycorrhizal Genomics Consortium"/>
            <person name="Kohler A."/>
            <person name="Kuo A."/>
            <person name="Nagy L.G."/>
            <person name="Floudas D."/>
            <person name="Copeland A."/>
            <person name="Barry K.W."/>
            <person name="Cichocki N."/>
            <person name="Veneault-Fourrey C."/>
            <person name="LaButti K."/>
            <person name="Lindquist E.A."/>
            <person name="Lipzen A."/>
            <person name="Lundell T."/>
            <person name="Morin E."/>
            <person name="Murat C."/>
            <person name="Riley R."/>
            <person name="Ohm R."/>
            <person name="Sun H."/>
            <person name="Tunlid A."/>
            <person name="Henrissat B."/>
            <person name="Grigoriev I.V."/>
            <person name="Hibbett D.S."/>
            <person name="Martin F."/>
        </authorList>
    </citation>
    <scope>NUCLEOTIDE SEQUENCE [LARGE SCALE GENOMIC DNA]</scope>
    <source>
        <strain evidence="2 3">FD-317 M1</strain>
    </source>
</reference>
<dbReference type="InterPro" id="IPR047122">
    <property type="entry name" value="Trans-enoyl_RdTase-like"/>
</dbReference>
<dbReference type="SUPFAM" id="SSF51735">
    <property type="entry name" value="NAD(P)-binding Rossmann-fold domains"/>
    <property type="match status" value="1"/>
</dbReference>
<organism evidence="2 3">
    <name type="scientific">Collybiopsis luxurians FD-317 M1</name>
    <dbReference type="NCBI Taxonomy" id="944289"/>
    <lineage>
        <taxon>Eukaryota</taxon>
        <taxon>Fungi</taxon>
        <taxon>Dikarya</taxon>
        <taxon>Basidiomycota</taxon>
        <taxon>Agaricomycotina</taxon>
        <taxon>Agaricomycetes</taxon>
        <taxon>Agaricomycetidae</taxon>
        <taxon>Agaricales</taxon>
        <taxon>Marasmiineae</taxon>
        <taxon>Omphalotaceae</taxon>
        <taxon>Collybiopsis</taxon>
        <taxon>Collybiopsis luxurians</taxon>
    </lineage>
</organism>
<gene>
    <name evidence="2" type="ORF">GYMLUDRAFT_171220</name>
</gene>
<dbReference type="InterPro" id="IPR011032">
    <property type="entry name" value="GroES-like_sf"/>
</dbReference>
<dbReference type="Proteomes" id="UP000053593">
    <property type="component" value="Unassembled WGS sequence"/>
</dbReference>
<evidence type="ECO:0000259" key="1">
    <source>
        <dbReference type="SMART" id="SM00829"/>
    </source>
</evidence>
<dbReference type="InterPro" id="IPR013154">
    <property type="entry name" value="ADH-like_N"/>
</dbReference>
<sequence>MPQTQKAFFLTAAHEYEISERAIPKPSSDEILVKVKSISLNPIEWKLKDHGFDFLIKEYPAVLGSDVAGDIVQVGKDVGDFKEGDKVFFESSAYHGSNYGAFQEYVLVPAEIASKMPPNLSYNEAASIPLALTTAAIGLLAPIPAGSGLNPTIDPNVKHTGQSAFVAGGGTSVGQFAIQLLKYLDFKHIITNSAAEHFDYLRSLGATDVIDRNKVPDNELPKIIQDIVGGKVDAAIDTVGSPASRAAAVACLKDGAHLGTVLRLPETEVCKGTMVRHIWGSGWVEVNREFGKVLAVRMGELFESGVLKPCRIVELSGGLDAIPGGLQDLKDNQFRGHKVVIAL</sequence>
<dbReference type="AlphaFoldDB" id="A0A0D0BSJ8"/>
<dbReference type="InterPro" id="IPR020843">
    <property type="entry name" value="ER"/>
</dbReference>
<dbReference type="CDD" id="cd08249">
    <property type="entry name" value="enoyl_reductase_like"/>
    <property type="match status" value="1"/>
</dbReference>
<dbReference type="HOGENOM" id="CLU_026673_16_5_1"/>
<dbReference type="SMART" id="SM00829">
    <property type="entry name" value="PKS_ER"/>
    <property type="match status" value="1"/>
</dbReference>
<dbReference type="Gene3D" id="3.40.50.720">
    <property type="entry name" value="NAD(P)-binding Rossmann-like Domain"/>
    <property type="match status" value="1"/>
</dbReference>
<dbReference type="GO" id="GO:0016651">
    <property type="term" value="F:oxidoreductase activity, acting on NAD(P)H"/>
    <property type="evidence" value="ECO:0007669"/>
    <property type="project" value="InterPro"/>
</dbReference>
<dbReference type="OrthoDB" id="3233595at2759"/>
<keyword evidence="3" id="KW-1185">Reference proteome</keyword>